<sequence length="176" mass="19159">MQGDPRPLIGEPLALDLVNTRWIDAGGRQDLLTDVAGLTIWLTGAGLADRCAADEAALAAVRTARDALLDLVAGDGDASAANEVLARGRIRRRLAGGVPVDDLETDDPAWRPAWLAVDNYLELLRENPHRIRACANDQCILHFYDTTKNGARRWCSMTGCGNRAKAARHYGRSRQS</sequence>
<evidence type="ECO:0000313" key="2">
    <source>
        <dbReference type="EMBL" id="MBB4743113.1"/>
    </source>
</evidence>
<protein>
    <submittedName>
        <fullName evidence="2">Putative RNA-binding Zn ribbon-like protein</fullName>
    </submittedName>
</protein>
<proteinExistence type="predicted"/>
<dbReference type="Proteomes" id="UP000546162">
    <property type="component" value="Unassembled WGS sequence"/>
</dbReference>
<name>A0A7W7H337_9ACTN</name>
<dbReference type="AlphaFoldDB" id="A0A7W7H337"/>
<dbReference type="InterPro" id="IPR010852">
    <property type="entry name" value="ABATE"/>
</dbReference>
<accession>A0A7W7H337</accession>
<dbReference type="InterPro" id="IPR023286">
    <property type="entry name" value="ABATE_dom_sf"/>
</dbReference>
<reference evidence="2 3" key="1">
    <citation type="submission" date="2020-08" db="EMBL/GenBank/DDBJ databases">
        <title>Sequencing the genomes of 1000 actinobacteria strains.</title>
        <authorList>
            <person name="Klenk H.-P."/>
        </authorList>
    </citation>
    <scope>NUCLEOTIDE SEQUENCE [LARGE SCALE GENOMIC DNA]</scope>
    <source>
        <strain evidence="2 3">DSM 45809</strain>
    </source>
</reference>
<dbReference type="SUPFAM" id="SSF160904">
    <property type="entry name" value="Jann2411-like"/>
    <property type="match status" value="1"/>
</dbReference>
<dbReference type="PANTHER" id="PTHR35525">
    <property type="entry name" value="BLL6575 PROTEIN"/>
    <property type="match status" value="1"/>
</dbReference>
<keyword evidence="3" id="KW-1185">Reference proteome</keyword>
<gene>
    <name evidence="2" type="ORF">BJY16_006572</name>
</gene>
<dbReference type="InterPro" id="IPR021005">
    <property type="entry name" value="Znf_CGNR"/>
</dbReference>
<dbReference type="Pfam" id="PF07336">
    <property type="entry name" value="ABATE"/>
    <property type="match status" value="1"/>
</dbReference>
<dbReference type="Pfam" id="PF11706">
    <property type="entry name" value="zf-CGNR"/>
    <property type="match status" value="1"/>
</dbReference>
<feature type="domain" description="Zinc finger CGNR" evidence="1">
    <location>
        <begin position="130"/>
        <end position="172"/>
    </location>
</feature>
<comment type="caution">
    <text evidence="2">The sequence shown here is derived from an EMBL/GenBank/DDBJ whole genome shotgun (WGS) entry which is preliminary data.</text>
</comment>
<dbReference type="PANTHER" id="PTHR35525:SF3">
    <property type="entry name" value="BLL6575 PROTEIN"/>
    <property type="match status" value="1"/>
</dbReference>
<evidence type="ECO:0000259" key="1">
    <source>
        <dbReference type="Pfam" id="PF11706"/>
    </source>
</evidence>
<evidence type="ECO:0000313" key="3">
    <source>
        <dbReference type="Proteomes" id="UP000546162"/>
    </source>
</evidence>
<dbReference type="RefSeq" id="WP_185043423.1">
    <property type="nucleotide sequence ID" value="NZ_BAABFG010000005.1"/>
</dbReference>
<organism evidence="2 3">
    <name type="scientific">Actinoplanes octamycinicus</name>
    <dbReference type="NCBI Taxonomy" id="135948"/>
    <lineage>
        <taxon>Bacteria</taxon>
        <taxon>Bacillati</taxon>
        <taxon>Actinomycetota</taxon>
        <taxon>Actinomycetes</taxon>
        <taxon>Micromonosporales</taxon>
        <taxon>Micromonosporaceae</taxon>
        <taxon>Actinoplanes</taxon>
    </lineage>
</organism>
<dbReference type="EMBL" id="JACHNB010000001">
    <property type="protein sequence ID" value="MBB4743113.1"/>
    <property type="molecule type" value="Genomic_DNA"/>
</dbReference>
<dbReference type="Gene3D" id="1.10.3300.10">
    <property type="entry name" value="Jann2411-like domain"/>
    <property type="match status" value="1"/>
</dbReference>